<dbReference type="GO" id="GO:0000398">
    <property type="term" value="P:mRNA splicing, via spliceosome"/>
    <property type="evidence" value="ECO:0007669"/>
    <property type="project" value="TreeGrafter"/>
</dbReference>
<evidence type="ECO:0000256" key="3">
    <source>
        <dbReference type="SAM" id="MobiDB-lite"/>
    </source>
</evidence>
<dbReference type="InterPro" id="IPR039171">
    <property type="entry name" value="Cwc2/Slt11"/>
</dbReference>
<feature type="domain" description="RRM" evidence="4">
    <location>
        <begin position="590"/>
        <end position="670"/>
    </location>
</feature>
<reference evidence="5 6" key="1">
    <citation type="journal article" date="2011" name="Proc. Natl. Acad. Sci. U.S.A.">
        <title>Evolutionary erosion of yeast sex chromosomes by mating-type switching accidents.</title>
        <authorList>
            <person name="Gordon J.L."/>
            <person name="Armisen D."/>
            <person name="Proux-Wera E."/>
            <person name="Oheigeartaigh S.S."/>
            <person name="Byrne K.P."/>
            <person name="Wolfe K.H."/>
        </authorList>
    </citation>
    <scope>NUCLEOTIDE SEQUENCE [LARGE SCALE GENOMIC DNA]</scope>
    <source>
        <strain evidence="6">ATCC 10597 / BCRC 20456 / CBS 421 / NBRC 0211 / NRRL Y-12639</strain>
    </source>
</reference>
<evidence type="ECO:0000313" key="5">
    <source>
        <dbReference type="EMBL" id="CCD25544.1"/>
    </source>
</evidence>
<dbReference type="FunFam" id="3.30.70.330:FF:000047">
    <property type="entry name" value="Differentiation 1 negative regulator"/>
    <property type="match status" value="1"/>
</dbReference>
<dbReference type="AlphaFoldDB" id="G0WCN3"/>
<feature type="domain" description="RRM" evidence="4">
    <location>
        <begin position="365"/>
        <end position="422"/>
    </location>
</feature>
<dbReference type="OrthoDB" id="6407164at2759"/>
<evidence type="ECO:0000259" key="4">
    <source>
        <dbReference type="PROSITE" id="PS50102"/>
    </source>
</evidence>
<dbReference type="InterPro" id="IPR000504">
    <property type="entry name" value="RRM_dom"/>
</dbReference>
<dbReference type="Gene3D" id="3.30.70.330">
    <property type="match status" value="4"/>
</dbReference>
<name>G0WCN3_NAUDC</name>
<dbReference type="SMART" id="SM00360">
    <property type="entry name" value="RRM"/>
    <property type="match status" value="4"/>
</dbReference>
<dbReference type="GO" id="GO:0010494">
    <property type="term" value="C:cytoplasmic stress granule"/>
    <property type="evidence" value="ECO:0007669"/>
    <property type="project" value="TreeGrafter"/>
</dbReference>
<dbReference type="FunFam" id="3.30.70.330:FF:000628">
    <property type="entry name" value="RNA binding protein"/>
    <property type="match status" value="1"/>
</dbReference>
<gene>
    <name evidence="5" type="primary">NDAI0F02260</name>
    <name evidence="5" type="ordered locus">NDAI_0F02260</name>
</gene>
<dbReference type="PROSITE" id="PS50102">
    <property type="entry name" value="RRM"/>
    <property type="match status" value="4"/>
</dbReference>
<dbReference type="InterPro" id="IPR012677">
    <property type="entry name" value="Nucleotide-bd_a/b_plait_sf"/>
</dbReference>
<evidence type="ECO:0000313" key="6">
    <source>
        <dbReference type="Proteomes" id="UP000000689"/>
    </source>
</evidence>
<sequence length="680" mass="75725">MVFHSAPYFEEGVPYSNNGNQYQFEPTTTFTSIDQHNLYRGNEEDVATLGIEEDESRLWLGGSSYPVNSQYINDGRNGHIYSAAPLHYTEPMMATNNSGMNSKYIDNEFEQQNHYPIISQEPENYHSLPVSISPYLPQSRFQQQQQHHHQQQQQENGYYNNNNNSFGRGPTPMLSNMPSMVPTVENMVTATAAAVANANTRMQSTMGSRLNDPLDFTTAPSRTVYLGNIPSDLTVKELLDHVRSGVIEDVKIIPEKLCAFISFLDENSALLFHSDAILKRLNINGKDIKIGWGKSTAVDPMIATRIINDGATRNVFIGQLKTKSFDPNKAKVTKMPPSRNHDINATISNENDEKENGVDTAHVEGEVEVGEEEEPISDAKLRKDLADFGDIDCIKIVEDKGIAFIHFASITSAIKCVHNLNSMNDYYSTKKIFYGKDRCAFITKTQQHNAAQFLGIQSGMKNLIEFSDRNVISNALLQQSAAAAAIATSAGGPNNLGNRTIYLGNLPKDIRVEEICNVVRGGLLQSVKLLGDRYVCFVTFIDPTAAAQFFAMSSLHGLTIQKKRCKVGWGKHSGPLSNALALAVSHGASRNIYIGNIDFATDKKRDNPIFTEDSLRKMFSMYGEMEQINFLPEKNCCFINFTNISNAILALDKIKSNPVFKDLKINFGKDRCGNIPHQVR</sequence>
<dbReference type="KEGG" id="ndi:NDAI_0F02260"/>
<dbReference type="OMA" id="IHFASIT"/>
<feature type="domain" description="RRM" evidence="4">
    <location>
        <begin position="222"/>
        <end position="295"/>
    </location>
</feature>
<dbReference type="STRING" id="1071378.G0WCN3"/>
<dbReference type="GeneID" id="11496882"/>
<feature type="region of interest" description="Disordered" evidence="3">
    <location>
        <begin position="139"/>
        <end position="177"/>
    </location>
</feature>
<evidence type="ECO:0000256" key="1">
    <source>
        <dbReference type="ARBA" id="ARBA00022884"/>
    </source>
</evidence>
<dbReference type="RefSeq" id="XP_003670787.1">
    <property type="nucleotide sequence ID" value="XM_003670739.1"/>
</dbReference>
<dbReference type="SUPFAM" id="SSF54928">
    <property type="entry name" value="RNA-binding domain, RBD"/>
    <property type="match status" value="3"/>
</dbReference>
<feature type="domain" description="RRM" evidence="4">
    <location>
        <begin position="499"/>
        <end position="572"/>
    </location>
</feature>
<dbReference type="InterPro" id="IPR035979">
    <property type="entry name" value="RBD_domain_sf"/>
</dbReference>
<dbReference type="Pfam" id="PF00076">
    <property type="entry name" value="RRM_1"/>
    <property type="match status" value="2"/>
</dbReference>
<dbReference type="PANTHER" id="PTHR14089:SF8">
    <property type="entry name" value="RNA-BINDING PROTEIN MRN1"/>
    <property type="match status" value="1"/>
</dbReference>
<dbReference type="EMBL" id="HE580272">
    <property type="protein sequence ID" value="CCD25544.1"/>
    <property type="molecule type" value="Genomic_DNA"/>
</dbReference>
<feature type="compositionally biased region" description="Low complexity" evidence="3">
    <location>
        <begin position="151"/>
        <end position="164"/>
    </location>
</feature>
<evidence type="ECO:0000256" key="2">
    <source>
        <dbReference type="PROSITE-ProRule" id="PRU00176"/>
    </source>
</evidence>
<accession>G0WCN3</accession>
<dbReference type="HOGENOM" id="CLU_017390_1_0_1"/>
<dbReference type="eggNOG" id="KOG0118">
    <property type="taxonomic scope" value="Eukaryota"/>
</dbReference>
<keyword evidence="6" id="KW-1185">Reference proteome</keyword>
<dbReference type="GO" id="GO:0003729">
    <property type="term" value="F:mRNA binding"/>
    <property type="evidence" value="ECO:0007669"/>
    <property type="project" value="TreeGrafter"/>
</dbReference>
<dbReference type="SUPFAM" id="SSF81995">
    <property type="entry name" value="beta-sandwich domain of Sec23/24"/>
    <property type="match status" value="1"/>
</dbReference>
<organism evidence="5 6">
    <name type="scientific">Naumovozyma dairenensis (strain ATCC 10597 / BCRC 20456 / CBS 421 / NBRC 0211 / NRRL Y-12639)</name>
    <name type="common">Saccharomyces dairenensis</name>
    <dbReference type="NCBI Taxonomy" id="1071378"/>
    <lineage>
        <taxon>Eukaryota</taxon>
        <taxon>Fungi</taxon>
        <taxon>Dikarya</taxon>
        <taxon>Ascomycota</taxon>
        <taxon>Saccharomycotina</taxon>
        <taxon>Saccharomycetes</taxon>
        <taxon>Saccharomycetales</taxon>
        <taxon>Saccharomycetaceae</taxon>
        <taxon>Naumovozyma</taxon>
    </lineage>
</organism>
<dbReference type="Proteomes" id="UP000000689">
    <property type="component" value="Chromosome 6"/>
</dbReference>
<proteinExistence type="predicted"/>
<keyword evidence="1 2" id="KW-0694">RNA-binding</keyword>
<dbReference type="PANTHER" id="PTHR14089">
    <property type="entry name" value="PRE-MRNA-SPLICING FACTOR RBM22"/>
    <property type="match status" value="1"/>
</dbReference>
<protein>
    <recommendedName>
        <fullName evidence="4">RRM domain-containing protein</fullName>
    </recommendedName>
</protein>